<keyword evidence="3" id="KW-0698">rRNA processing</keyword>
<dbReference type="InterPro" id="IPR001247">
    <property type="entry name" value="ExoRNase_PH_dom1"/>
</dbReference>
<dbReference type="OrthoDB" id="27298at2759"/>
<dbReference type="InterPro" id="IPR050080">
    <property type="entry name" value="RNase_PH"/>
</dbReference>
<feature type="domain" description="Exoribonuclease phosphorolytic" evidence="6">
    <location>
        <begin position="17"/>
        <end position="147"/>
    </location>
</feature>
<dbReference type="SUPFAM" id="SSF54211">
    <property type="entry name" value="Ribosomal protein S5 domain 2-like"/>
    <property type="match status" value="1"/>
</dbReference>
<dbReference type="GO" id="GO:0016075">
    <property type="term" value="P:rRNA catabolic process"/>
    <property type="evidence" value="ECO:0007669"/>
    <property type="project" value="TreeGrafter"/>
</dbReference>
<dbReference type="GO" id="GO:0034475">
    <property type="term" value="P:U4 snRNA 3'-end processing"/>
    <property type="evidence" value="ECO:0007669"/>
    <property type="project" value="TreeGrafter"/>
</dbReference>
<comment type="subcellular location">
    <subcellularLocation>
        <location evidence="1">Nucleus</location>
    </subcellularLocation>
</comment>
<dbReference type="RefSeq" id="XP_007738663.1">
    <property type="nucleotide sequence ID" value="XM_007740473.1"/>
</dbReference>
<dbReference type="PANTHER" id="PTHR11953:SF1">
    <property type="entry name" value="EXOSOME COMPLEX COMPONENT RRP46"/>
    <property type="match status" value="1"/>
</dbReference>
<dbReference type="Gene3D" id="3.30.230.70">
    <property type="entry name" value="GHMP Kinase, N-terminal domain"/>
    <property type="match status" value="1"/>
</dbReference>
<dbReference type="GO" id="GO:0071028">
    <property type="term" value="P:nuclear mRNA surveillance"/>
    <property type="evidence" value="ECO:0007669"/>
    <property type="project" value="TreeGrafter"/>
</dbReference>
<dbReference type="eggNOG" id="KOG1069">
    <property type="taxonomic scope" value="Eukaryota"/>
</dbReference>
<dbReference type="GO" id="GO:0005730">
    <property type="term" value="C:nucleolus"/>
    <property type="evidence" value="ECO:0007669"/>
    <property type="project" value="TreeGrafter"/>
</dbReference>
<keyword evidence="5" id="KW-0539">Nucleus</keyword>
<dbReference type="SUPFAM" id="SSF55666">
    <property type="entry name" value="Ribonuclease PH domain 2-like"/>
    <property type="match status" value="1"/>
</dbReference>
<evidence type="ECO:0000256" key="1">
    <source>
        <dbReference type="ARBA" id="ARBA00004123"/>
    </source>
</evidence>
<dbReference type="InterPro" id="IPR027408">
    <property type="entry name" value="PNPase/RNase_PH_dom_sf"/>
</dbReference>
<evidence type="ECO:0000256" key="4">
    <source>
        <dbReference type="ARBA" id="ARBA00022835"/>
    </source>
</evidence>
<dbReference type="InterPro" id="IPR036345">
    <property type="entry name" value="ExoRNase_PH_dom2_sf"/>
</dbReference>
<organism evidence="7 8">
    <name type="scientific">Capronia epimyces CBS 606.96</name>
    <dbReference type="NCBI Taxonomy" id="1182542"/>
    <lineage>
        <taxon>Eukaryota</taxon>
        <taxon>Fungi</taxon>
        <taxon>Dikarya</taxon>
        <taxon>Ascomycota</taxon>
        <taxon>Pezizomycotina</taxon>
        <taxon>Eurotiomycetes</taxon>
        <taxon>Chaetothyriomycetidae</taxon>
        <taxon>Chaetothyriales</taxon>
        <taxon>Herpotrichiellaceae</taxon>
        <taxon>Capronia</taxon>
    </lineage>
</organism>
<comment type="similarity">
    <text evidence="2">Belongs to the RNase PH family.</text>
</comment>
<evidence type="ECO:0000313" key="7">
    <source>
        <dbReference type="EMBL" id="EXJ77225.1"/>
    </source>
</evidence>
<evidence type="ECO:0000256" key="3">
    <source>
        <dbReference type="ARBA" id="ARBA00022552"/>
    </source>
</evidence>
<dbReference type="GO" id="GO:0000177">
    <property type="term" value="C:cytoplasmic exosome (RNase complex)"/>
    <property type="evidence" value="ECO:0007669"/>
    <property type="project" value="TreeGrafter"/>
</dbReference>
<comment type="caution">
    <text evidence="7">The sequence shown here is derived from an EMBL/GenBank/DDBJ whole genome shotgun (WGS) entry which is preliminary data.</text>
</comment>
<dbReference type="GO" id="GO:0071051">
    <property type="term" value="P:poly(A)-dependent snoRNA 3'-end processing"/>
    <property type="evidence" value="ECO:0007669"/>
    <property type="project" value="TreeGrafter"/>
</dbReference>
<dbReference type="Proteomes" id="UP000019478">
    <property type="component" value="Unassembled WGS sequence"/>
</dbReference>
<reference evidence="7 8" key="1">
    <citation type="submission" date="2013-03" db="EMBL/GenBank/DDBJ databases">
        <title>The Genome Sequence of Capronia epimyces CBS 606.96.</title>
        <authorList>
            <consortium name="The Broad Institute Genomics Platform"/>
            <person name="Cuomo C."/>
            <person name="de Hoog S."/>
            <person name="Gorbushina A."/>
            <person name="Walker B."/>
            <person name="Young S.K."/>
            <person name="Zeng Q."/>
            <person name="Gargeya S."/>
            <person name="Fitzgerald M."/>
            <person name="Haas B."/>
            <person name="Abouelleil A."/>
            <person name="Allen A.W."/>
            <person name="Alvarado L."/>
            <person name="Arachchi H.M."/>
            <person name="Berlin A.M."/>
            <person name="Chapman S.B."/>
            <person name="Gainer-Dewar J."/>
            <person name="Goldberg J."/>
            <person name="Griggs A."/>
            <person name="Gujja S."/>
            <person name="Hansen M."/>
            <person name="Howarth C."/>
            <person name="Imamovic A."/>
            <person name="Ireland A."/>
            <person name="Larimer J."/>
            <person name="McCowan C."/>
            <person name="Murphy C."/>
            <person name="Pearson M."/>
            <person name="Poon T.W."/>
            <person name="Priest M."/>
            <person name="Roberts A."/>
            <person name="Saif S."/>
            <person name="Shea T."/>
            <person name="Sisk P."/>
            <person name="Sykes S."/>
            <person name="Wortman J."/>
            <person name="Nusbaum C."/>
            <person name="Birren B."/>
        </authorList>
    </citation>
    <scope>NUCLEOTIDE SEQUENCE [LARGE SCALE GENOMIC DNA]</scope>
    <source>
        <strain evidence="7 8">CBS 606.96</strain>
    </source>
</reference>
<gene>
    <name evidence="7" type="ORF">A1O3_10383</name>
</gene>
<proteinExistence type="inferred from homology"/>
<evidence type="ECO:0000256" key="2">
    <source>
        <dbReference type="ARBA" id="ARBA00006678"/>
    </source>
</evidence>
<dbReference type="InterPro" id="IPR020568">
    <property type="entry name" value="Ribosomal_Su5_D2-typ_SF"/>
</dbReference>
<dbReference type="PANTHER" id="PTHR11953">
    <property type="entry name" value="EXOSOME COMPLEX COMPONENT"/>
    <property type="match status" value="1"/>
</dbReference>
<dbReference type="HOGENOM" id="CLU_063514_2_2_1"/>
<dbReference type="EMBL" id="AMGY01000011">
    <property type="protein sequence ID" value="EXJ77225.1"/>
    <property type="molecule type" value="Genomic_DNA"/>
</dbReference>
<keyword evidence="8" id="KW-1185">Reference proteome</keyword>
<keyword evidence="4" id="KW-0271">Exosome</keyword>
<sequence>MSNTMAMTESPKAILHTLVNADGSATYTAANNGCQIIAGVNYPVEVPYRSDEIPESTFIQVNLRPHNGVGMVKERHVEELIMRTLQTVVLGDETPRTMLQITLQVVSVESDESLPGGVKGGGQGETYLDVLTSALNASILGCLDAGVQMKAVAGAALVGISQDGRLIAGPSVVQRKKCTSLHVFAFTSDGKTVLMESEGKCSVGDWKQAQQVARSAVLGTVNKQHNGDVAMNGTNTSSEYSGLGVLDVIRKALEARVIKDGGQRHESQD</sequence>
<name>W9XIP1_9EURO</name>
<dbReference type="GeneID" id="19174463"/>
<dbReference type="GO" id="GO:0000176">
    <property type="term" value="C:nuclear exosome (RNase complex)"/>
    <property type="evidence" value="ECO:0007669"/>
    <property type="project" value="TreeGrafter"/>
</dbReference>
<accession>W9XIP1</accession>
<dbReference type="GO" id="GO:0006364">
    <property type="term" value="P:rRNA processing"/>
    <property type="evidence" value="ECO:0007669"/>
    <property type="project" value="UniProtKB-KW"/>
</dbReference>
<evidence type="ECO:0000259" key="6">
    <source>
        <dbReference type="Pfam" id="PF01138"/>
    </source>
</evidence>
<dbReference type="Pfam" id="PF01138">
    <property type="entry name" value="RNase_PH"/>
    <property type="match status" value="1"/>
</dbReference>
<protein>
    <recommendedName>
        <fullName evidence="6">Exoribonuclease phosphorolytic domain-containing protein</fullName>
    </recommendedName>
</protein>
<evidence type="ECO:0000313" key="8">
    <source>
        <dbReference type="Proteomes" id="UP000019478"/>
    </source>
</evidence>
<dbReference type="GO" id="GO:0003723">
    <property type="term" value="F:RNA binding"/>
    <property type="evidence" value="ECO:0007669"/>
    <property type="project" value="TreeGrafter"/>
</dbReference>
<evidence type="ECO:0000256" key="5">
    <source>
        <dbReference type="ARBA" id="ARBA00023242"/>
    </source>
</evidence>
<dbReference type="AlphaFoldDB" id="W9XIP1"/>
<dbReference type="STRING" id="1182542.W9XIP1"/>